<protein>
    <recommendedName>
        <fullName evidence="1">Schlafen AlbA-2 domain-containing protein</fullName>
    </recommendedName>
</protein>
<dbReference type="AlphaFoldDB" id="A0A811TF54"/>
<organism evidence="2 3">
    <name type="scientific">Candidatus Argoarchaeum ethanivorans</name>
    <dbReference type="NCBI Taxonomy" id="2608793"/>
    <lineage>
        <taxon>Archaea</taxon>
        <taxon>Methanobacteriati</taxon>
        <taxon>Methanobacteriota</taxon>
        <taxon>Stenosarchaea group</taxon>
        <taxon>Methanomicrobia</taxon>
        <taxon>Methanosarcinales</taxon>
        <taxon>Methanosarcinales incertae sedis</taxon>
        <taxon>GOM Arc I cluster</taxon>
        <taxon>Candidatus Argoarchaeum</taxon>
    </lineage>
</organism>
<evidence type="ECO:0000313" key="3">
    <source>
        <dbReference type="Proteomes" id="UP000610373"/>
    </source>
</evidence>
<proteinExistence type="predicted"/>
<dbReference type="InterPro" id="IPR038461">
    <property type="entry name" value="Schlafen_AlbA_2_dom_sf"/>
</dbReference>
<dbReference type="InterPro" id="IPR007421">
    <property type="entry name" value="Schlafen_AlbA_2_dom"/>
</dbReference>
<evidence type="ECO:0000259" key="1">
    <source>
        <dbReference type="Pfam" id="PF04326"/>
    </source>
</evidence>
<name>A0A811TF54_9EURY</name>
<evidence type="ECO:0000313" key="2">
    <source>
        <dbReference type="EMBL" id="CAD6494333.1"/>
    </source>
</evidence>
<dbReference type="EMBL" id="CAJHIO010000076">
    <property type="protein sequence ID" value="CAD6494333.1"/>
    <property type="molecule type" value="Genomic_DNA"/>
</dbReference>
<dbReference type="Pfam" id="PF04326">
    <property type="entry name" value="SLFN_AlbA_2"/>
    <property type="match status" value="1"/>
</dbReference>
<sequence>MAGVSDGGGVLGVGIGKNTMEELANYIKRNTDPQVFPSVKILEMGGKNVVMIEVKESAEKPVFFKKPCS</sequence>
<dbReference type="Proteomes" id="UP000610373">
    <property type="component" value="Unassembled WGS sequence"/>
</dbReference>
<dbReference type="Gene3D" id="3.30.950.30">
    <property type="entry name" value="Schlafen, AAA domain"/>
    <property type="match status" value="1"/>
</dbReference>
<feature type="domain" description="Schlafen AlbA-2" evidence="1">
    <location>
        <begin position="2"/>
        <end position="62"/>
    </location>
</feature>
<gene>
    <name evidence="2" type="ORF">CHKLHMKO_00704</name>
</gene>
<reference evidence="2" key="1">
    <citation type="submission" date="2020-10" db="EMBL/GenBank/DDBJ databases">
        <authorList>
            <person name="Hahn C.J."/>
            <person name="Laso-Perez R."/>
            <person name="Vulcano F."/>
            <person name="Vaziourakis K.-M."/>
            <person name="Stokke R."/>
            <person name="Steen I.H."/>
            <person name="Teske A."/>
            <person name="Boetius A."/>
            <person name="Liebeke M."/>
            <person name="Amann R."/>
            <person name="Knittel K."/>
        </authorList>
    </citation>
    <scope>NUCLEOTIDE SEQUENCE</scope>
    <source>
        <strain evidence="2">Gfbio:e3339647-f889-4370-9287-4fb5cb688e4c:AG392O15_GoMArc1</strain>
    </source>
</reference>
<accession>A0A811TF54</accession>
<comment type="caution">
    <text evidence="2">The sequence shown here is derived from an EMBL/GenBank/DDBJ whole genome shotgun (WGS) entry which is preliminary data.</text>
</comment>